<dbReference type="Pfam" id="PF01841">
    <property type="entry name" value="Transglut_core"/>
    <property type="match status" value="1"/>
</dbReference>
<dbReference type="KEGG" id="gaw:V144x_04900"/>
<dbReference type="PANTHER" id="PTHR33490:SF3">
    <property type="entry name" value="CONSERVED INTEGRAL MEMBRANE PROTEIN"/>
    <property type="match status" value="1"/>
</dbReference>
<dbReference type="AlphaFoldDB" id="A0A517VPW6"/>
<organism evidence="2 3">
    <name type="scientific">Gimesia aquarii</name>
    <dbReference type="NCBI Taxonomy" id="2527964"/>
    <lineage>
        <taxon>Bacteria</taxon>
        <taxon>Pseudomonadati</taxon>
        <taxon>Planctomycetota</taxon>
        <taxon>Planctomycetia</taxon>
        <taxon>Planctomycetales</taxon>
        <taxon>Planctomycetaceae</taxon>
        <taxon>Gimesia</taxon>
    </lineage>
</organism>
<protein>
    <submittedName>
        <fullName evidence="2">Transglutaminase-like superfamily protein</fullName>
    </submittedName>
</protein>
<dbReference type="PROSITE" id="PS51257">
    <property type="entry name" value="PROKAR_LIPOPROTEIN"/>
    <property type="match status" value="1"/>
</dbReference>
<gene>
    <name evidence="2" type="ORF">V144x_04900</name>
</gene>
<dbReference type="InterPro" id="IPR002931">
    <property type="entry name" value="Transglutaminase-like"/>
</dbReference>
<dbReference type="EMBL" id="CP037920">
    <property type="protein sequence ID" value="QDT95056.1"/>
    <property type="molecule type" value="Genomic_DNA"/>
</dbReference>
<dbReference type="Gene3D" id="3.10.620.30">
    <property type="match status" value="1"/>
</dbReference>
<evidence type="ECO:0000313" key="2">
    <source>
        <dbReference type="EMBL" id="QDT95056.1"/>
    </source>
</evidence>
<sequence>MKTHLLEKKQNQTPTVLAWISIFLFLLSICACSRNPASETGSTATSKTTIQDEDVWQVIYVNSQRIGYAYSQTRIEDQAGHKVIRSQSDSFLKIKRFGQVINMGTHLKTTENTKGELLSYTFEMKNPPAESTVSKGVVEDGKLKINTQVANKVKQSELKWNPAFHAPSYLERIFKTSQIKPGEEKSFSMLLPEYNKVTEVKLLALDYETTELYGDRSENCLHVKMTQSALPGMIVDLYVTEDGEIPKTAMDFLGSSMLTYTVSKEIALEEISGEELDLAVQTLIKVKSLPRAHDTTKVLYKVTLPGEDPAKLLATGETQQIKSLDKNSIELTVSKAPVPTQFPKSKVGSEFVTPTQFVQSDDPRIIKYAKEAVKSEKNPWKQALLMERYVYKNLRKKNFSTALASAAEVAKNMEGDCTEHAVLLAAMLRAQNLPSRVAVGMVYIPNRSSFGGHMWTEVFLDNRWIPLDATLGKGGIGAGHIKLTDSSLADNAPAPLTIFLPLLQTVGKLSIEIIDSTPKSK</sequence>
<dbReference type="SUPFAM" id="SSF54001">
    <property type="entry name" value="Cysteine proteinases"/>
    <property type="match status" value="1"/>
</dbReference>
<feature type="domain" description="Transglutaminase-like" evidence="1">
    <location>
        <begin position="409"/>
        <end position="471"/>
    </location>
</feature>
<reference evidence="2 3" key="1">
    <citation type="submission" date="2019-03" db="EMBL/GenBank/DDBJ databases">
        <title>Deep-cultivation of Planctomycetes and their phenomic and genomic characterization uncovers novel biology.</title>
        <authorList>
            <person name="Wiegand S."/>
            <person name="Jogler M."/>
            <person name="Boedeker C."/>
            <person name="Pinto D."/>
            <person name="Vollmers J."/>
            <person name="Rivas-Marin E."/>
            <person name="Kohn T."/>
            <person name="Peeters S.H."/>
            <person name="Heuer A."/>
            <person name="Rast P."/>
            <person name="Oberbeckmann S."/>
            <person name="Bunk B."/>
            <person name="Jeske O."/>
            <person name="Meyerdierks A."/>
            <person name="Storesund J.E."/>
            <person name="Kallscheuer N."/>
            <person name="Luecker S."/>
            <person name="Lage O.M."/>
            <person name="Pohl T."/>
            <person name="Merkel B.J."/>
            <person name="Hornburger P."/>
            <person name="Mueller R.-W."/>
            <person name="Bruemmer F."/>
            <person name="Labrenz M."/>
            <person name="Spormann A.M."/>
            <person name="Op den Camp H."/>
            <person name="Overmann J."/>
            <person name="Amann R."/>
            <person name="Jetten M.S.M."/>
            <person name="Mascher T."/>
            <person name="Medema M.H."/>
            <person name="Devos D.P."/>
            <person name="Kaster A.-K."/>
            <person name="Ovreas L."/>
            <person name="Rohde M."/>
            <person name="Galperin M.Y."/>
            <person name="Jogler C."/>
        </authorList>
    </citation>
    <scope>NUCLEOTIDE SEQUENCE [LARGE SCALE GENOMIC DNA]</scope>
    <source>
        <strain evidence="2 3">V144</strain>
    </source>
</reference>
<proteinExistence type="predicted"/>
<evidence type="ECO:0000313" key="3">
    <source>
        <dbReference type="Proteomes" id="UP000318704"/>
    </source>
</evidence>
<name>A0A517VPW6_9PLAN</name>
<evidence type="ECO:0000259" key="1">
    <source>
        <dbReference type="SMART" id="SM00460"/>
    </source>
</evidence>
<dbReference type="PANTHER" id="PTHR33490">
    <property type="entry name" value="BLR5614 PROTEIN-RELATED"/>
    <property type="match status" value="1"/>
</dbReference>
<dbReference type="InterPro" id="IPR038765">
    <property type="entry name" value="Papain-like_cys_pep_sf"/>
</dbReference>
<dbReference type="SMART" id="SM00460">
    <property type="entry name" value="TGc"/>
    <property type="match status" value="1"/>
</dbReference>
<dbReference type="RefSeq" id="WP_144980830.1">
    <property type="nucleotide sequence ID" value="NZ_CP037920.1"/>
</dbReference>
<accession>A0A517VPW6</accession>
<dbReference type="Proteomes" id="UP000318704">
    <property type="component" value="Chromosome"/>
</dbReference>